<gene>
    <name evidence="2" type="ORF">M3N55_08990</name>
</gene>
<dbReference type="EMBL" id="JALZWP010000007">
    <property type="protein sequence ID" value="MCL1628867.1"/>
    <property type="molecule type" value="Genomic_DNA"/>
</dbReference>
<dbReference type="PANTHER" id="PTHR11102">
    <property type="entry name" value="SEL-1-LIKE PROTEIN"/>
    <property type="match status" value="1"/>
</dbReference>
<keyword evidence="3" id="KW-1185">Reference proteome</keyword>
<evidence type="ECO:0000313" key="2">
    <source>
        <dbReference type="EMBL" id="MCL1628867.1"/>
    </source>
</evidence>
<dbReference type="RefSeq" id="WP_249058194.1">
    <property type="nucleotide sequence ID" value="NZ_JALZWP010000007.1"/>
</dbReference>
<dbReference type="InterPro" id="IPR050767">
    <property type="entry name" value="Sel1_AlgK"/>
</dbReference>
<evidence type="ECO:0000313" key="3">
    <source>
        <dbReference type="Proteomes" id="UP001202550"/>
    </source>
</evidence>
<dbReference type="SMART" id="SM00671">
    <property type="entry name" value="SEL1"/>
    <property type="match status" value="6"/>
</dbReference>
<dbReference type="InterPro" id="IPR006597">
    <property type="entry name" value="Sel1-like"/>
</dbReference>
<dbReference type="Proteomes" id="UP001202550">
    <property type="component" value="Unassembled WGS sequence"/>
</dbReference>
<feature type="signal peptide" evidence="1">
    <location>
        <begin position="1"/>
        <end position="19"/>
    </location>
</feature>
<reference evidence="2 3" key="1">
    <citation type="submission" date="2022-05" db="EMBL/GenBank/DDBJ databases">
        <title>Seasonal and diel survey of microbial diversity of the Tyrrhenian coast.</title>
        <authorList>
            <person name="Gattoni G."/>
            <person name="Corral P."/>
        </authorList>
    </citation>
    <scope>NUCLEOTIDE SEQUENCE [LARGE SCALE GENOMIC DNA]</scope>
    <source>
        <strain evidence="2 3">V10</strain>
    </source>
</reference>
<dbReference type="Gene3D" id="1.25.40.10">
    <property type="entry name" value="Tetratricopeptide repeat domain"/>
    <property type="match status" value="2"/>
</dbReference>
<sequence>MRFAWIIGVFCLACGPAQAQLRAADGLAALEAGDAVQARAIWQPLAERGDVLAQHNLGVLALRDGTDAIRWFTAAAEAGHLPAQTALAGLLADQQDWNGAARWYVAAAEQGDAGAAHSVGVLHDRGLLGDSARGQAGRWFRQAAEAGYVPAQFALGALLAEAGAPEATRWFAQAAEAGHVEAQFNHARGLAATDPAAARDWYARAGASGFGAASYNLALMHARGQGGPESFRAALAWSLVAQEQGFVQAATLATALLDVMPSESETAARAMTAQCLADPMACPR</sequence>
<proteinExistence type="predicted"/>
<name>A0ABT0M1Y1_9RHOB</name>
<dbReference type="PANTHER" id="PTHR11102:SF160">
    <property type="entry name" value="ERAD-ASSOCIATED E3 UBIQUITIN-PROTEIN LIGASE COMPONENT HRD3"/>
    <property type="match status" value="1"/>
</dbReference>
<dbReference type="SUPFAM" id="SSF81901">
    <property type="entry name" value="HCP-like"/>
    <property type="match status" value="2"/>
</dbReference>
<accession>A0ABT0M1Y1</accession>
<comment type="caution">
    <text evidence="2">The sequence shown here is derived from an EMBL/GenBank/DDBJ whole genome shotgun (WGS) entry which is preliminary data.</text>
</comment>
<feature type="chain" id="PRO_5047529035" evidence="1">
    <location>
        <begin position="20"/>
        <end position="284"/>
    </location>
</feature>
<evidence type="ECO:0000256" key="1">
    <source>
        <dbReference type="SAM" id="SignalP"/>
    </source>
</evidence>
<organism evidence="2 3">
    <name type="scientific">Roseinatronobacter domitianus</name>
    <dbReference type="NCBI Taxonomy" id="2940293"/>
    <lineage>
        <taxon>Bacteria</taxon>
        <taxon>Pseudomonadati</taxon>
        <taxon>Pseudomonadota</taxon>
        <taxon>Alphaproteobacteria</taxon>
        <taxon>Rhodobacterales</taxon>
        <taxon>Paracoccaceae</taxon>
        <taxon>Roseinatronobacter</taxon>
    </lineage>
</organism>
<dbReference type="InterPro" id="IPR011990">
    <property type="entry name" value="TPR-like_helical_dom_sf"/>
</dbReference>
<keyword evidence="1" id="KW-0732">Signal</keyword>
<protein>
    <submittedName>
        <fullName evidence="2">Sel1 repeat family protein</fullName>
    </submittedName>
</protein>